<organism evidence="2 3">
    <name type="scientific">Propionispora vibrioides</name>
    <dbReference type="NCBI Taxonomy" id="112903"/>
    <lineage>
        <taxon>Bacteria</taxon>
        <taxon>Bacillati</taxon>
        <taxon>Bacillota</taxon>
        <taxon>Negativicutes</taxon>
        <taxon>Selenomonadales</taxon>
        <taxon>Sporomusaceae</taxon>
        <taxon>Propionispora</taxon>
    </lineage>
</organism>
<reference evidence="2 3" key="1">
    <citation type="submission" date="2016-10" db="EMBL/GenBank/DDBJ databases">
        <authorList>
            <person name="de Groot N.N."/>
        </authorList>
    </citation>
    <scope>NUCLEOTIDE SEQUENCE [LARGE SCALE GENOMIC DNA]</scope>
    <source>
        <strain evidence="2 3">DSM 13305</strain>
    </source>
</reference>
<dbReference type="GO" id="GO:0005737">
    <property type="term" value="C:cytoplasm"/>
    <property type="evidence" value="ECO:0007669"/>
    <property type="project" value="InterPro"/>
</dbReference>
<dbReference type="SUPFAM" id="SSF141530">
    <property type="entry name" value="PTSIIA/GutA-like"/>
    <property type="match status" value="1"/>
</dbReference>
<gene>
    <name evidence="2" type="ORF">SAMN04490178_1077</name>
</gene>
<evidence type="ECO:0000313" key="3">
    <source>
        <dbReference type="Proteomes" id="UP000198847"/>
    </source>
</evidence>
<dbReference type="PROSITE" id="PS51097">
    <property type="entry name" value="PTS_EIIA_TYPE_5"/>
    <property type="match status" value="1"/>
</dbReference>
<feature type="modified residue" description="Phosphohistidine; by HPr" evidence="1">
    <location>
        <position position="42"/>
    </location>
</feature>
<dbReference type="AlphaFoldDB" id="A0A1H8TL15"/>
<evidence type="ECO:0000256" key="1">
    <source>
        <dbReference type="PROSITE-ProRule" id="PRU00420"/>
    </source>
</evidence>
<dbReference type="EMBL" id="FODY01000007">
    <property type="protein sequence ID" value="SEO91521.1"/>
    <property type="molecule type" value="Genomic_DNA"/>
</dbReference>
<accession>A0A1H8TL15</accession>
<keyword evidence="3" id="KW-1185">Reference proteome</keyword>
<dbReference type="Pfam" id="PF03829">
    <property type="entry name" value="PTSIIA_gutA"/>
    <property type="match status" value="1"/>
</dbReference>
<dbReference type="InterPro" id="IPR004716">
    <property type="entry name" value="PTS_IIA_glucitol/sorbitol-sp"/>
</dbReference>
<dbReference type="STRING" id="112903.SAMN04490178_1077"/>
<dbReference type="Gene3D" id="2.40.33.40">
    <property type="entry name" value="Phosphotransferase system, glucitol/sorbitol-specific IIA component"/>
    <property type="match status" value="1"/>
</dbReference>
<dbReference type="InterPro" id="IPR036665">
    <property type="entry name" value="PTS_IIA_glucitol/sorbitol_sf"/>
</dbReference>
<dbReference type="OrthoDB" id="5113885at2"/>
<name>A0A1H8TL15_9FIRM</name>
<dbReference type="GO" id="GO:0016301">
    <property type="term" value="F:kinase activity"/>
    <property type="evidence" value="ECO:0007669"/>
    <property type="project" value="TreeGrafter"/>
</dbReference>
<dbReference type="Proteomes" id="UP000198847">
    <property type="component" value="Unassembled WGS sequence"/>
</dbReference>
<sequence length="118" mass="12848">MKYEVTVTSVGDAAFELLKDTGCLIIFDKCPLTELEEISLMHTPGEIKSPLAVGDKVTMGKHEYIITAIGDEAPKTLSELGHCTFKFSGHSEVELPGQIELKGENKPEITVGDKITIE</sequence>
<evidence type="ECO:0000313" key="2">
    <source>
        <dbReference type="EMBL" id="SEO91521.1"/>
    </source>
</evidence>
<proteinExistence type="predicted"/>
<dbReference type="PANTHER" id="PTHR40398">
    <property type="entry name" value="PTS SYSTEM GLUCITOL/SORBITOL-SPECIFIC EIIA COMPONENT"/>
    <property type="match status" value="1"/>
</dbReference>
<dbReference type="GO" id="GO:0008982">
    <property type="term" value="F:protein-N(PI)-phosphohistidine-sugar phosphotransferase activity"/>
    <property type="evidence" value="ECO:0007669"/>
    <property type="project" value="InterPro"/>
</dbReference>
<dbReference type="GO" id="GO:0009401">
    <property type="term" value="P:phosphoenolpyruvate-dependent sugar phosphotransferase system"/>
    <property type="evidence" value="ECO:0007669"/>
    <property type="project" value="InterPro"/>
</dbReference>
<protein>
    <submittedName>
        <fullName evidence="2">PTS system, glucitol/sorbitol-specific IIA component</fullName>
    </submittedName>
</protein>
<dbReference type="PANTHER" id="PTHR40398:SF1">
    <property type="entry name" value="PTS SYSTEM GLUCITOL_SORBITOL-SPECIFIC EIIA COMPONENT"/>
    <property type="match status" value="1"/>
</dbReference>
<dbReference type="RefSeq" id="WP_091745362.1">
    <property type="nucleotide sequence ID" value="NZ_FODY01000007.1"/>
</dbReference>